<sequence>MSNQTYEKFEPLHNARLVLGYLTSMVDEKIDNLPYWLILPHKKPAEAAHCRVDDAELVGSWYEAIDAVRSMLGTEEGAAVQESFRRHVMKSWGEHGLRFHEPYPWTHTNHSSFHEMGYILPALNRMVEKNPGDAEAETRASELVRGMRSLVIERKVRTFWSGDFAEKEPIYEFPNDVYLKDGGFDLTRHTGRGEHAIRNAIMLHSLVRRYEIAHDEVALDLATGLANHLLGPSRYFNYKMEFFGHVHSAGWVASGLVRLGRVTGNLRYIKTGKGIYDYIRSLSSSFGWVPEYAQWHPHHEEHCETCCIKDMIECANELILAGYEEYWTDMALFARNQLVENQVKVSSYVVTDNTLPDSDGLTYRDIDKRMIGGFTGGSLVNSISLSKFRSIAGCCVGMAPVALEIVWTRAVEFQEGTVVVQIPVDKDTEEATVRMDYPNTGRITVTPKRHCHVAIRLYGWMGGELHGRMNGKGCTPDREGNLVVFRHVAAGDVVELEHPLETAVVKETVRGEEYSVSWRGCDVIDILPRGEHLRLYQRDLRIPKYVPSAENVQFSGAANYGPTQQAQKK</sequence>
<organism evidence="1 2">
    <name type="scientific">Paenibacillus mesotrionivorans</name>
    <dbReference type="NCBI Taxonomy" id="3160968"/>
    <lineage>
        <taxon>Bacteria</taxon>
        <taxon>Bacillati</taxon>
        <taxon>Bacillota</taxon>
        <taxon>Bacilli</taxon>
        <taxon>Bacillales</taxon>
        <taxon>Paenibacillaceae</taxon>
        <taxon>Paenibacillus</taxon>
    </lineage>
</organism>
<gene>
    <name evidence="1" type="ORF">ACI1P1_13445</name>
</gene>
<reference evidence="1" key="1">
    <citation type="submission" date="2024-12" db="EMBL/GenBank/DDBJ databases">
        <authorList>
            <person name="Wu N."/>
        </authorList>
    </citation>
    <scope>NUCLEOTIDE SEQUENCE</scope>
    <source>
        <strain evidence="1">P15</strain>
    </source>
</reference>
<evidence type="ECO:0000313" key="2">
    <source>
        <dbReference type="Proteomes" id="UP001631969"/>
    </source>
</evidence>
<proteinExistence type="predicted"/>
<protein>
    <submittedName>
        <fullName evidence="1">Uncharacterized protein</fullName>
    </submittedName>
</protein>
<evidence type="ECO:0000313" key="1">
    <source>
        <dbReference type="EMBL" id="MFM9329294.1"/>
    </source>
</evidence>
<keyword evidence="2" id="KW-1185">Reference proteome</keyword>
<name>A0ACC7P106_9BACL</name>
<dbReference type="Proteomes" id="UP001631969">
    <property type="component" value="Unassembled WGS sequence"/>
</dbReference>
<dbReference type="EMBL" id="JBJURJ010000008">
    <property type="protein sequence ID" value="MFM9329294.1"/>
    <property type="molecule type" value="Genomic_DNA"/>
</dbReference>
<accession>A0ACC7P106</accession>
<comment type="caution">
    <text evidence="1">The sequence shown here is derived from an EMBL/GenBank/DDBJ whole genome shotgun (WGS) entry which is preliminary data.</text>
</comment>